<keyword evidence="3" id="KW-1185">Reference proteome</keyword>
<comment type="caution">
    <text evidence="2">The sequence shown here is derived from an EMBL/GenBank/DDBJ whole genome shotgun (WGS) entry which is preliminary data.</text>
</comment>
<evidence type="ECO:0000256" key="1">
    <source>
        <dbReference type="SAM" id="Phobius"/>
    </source>
</evidence>
<dbReference type="EMBL" id="AWUE01020985">
    <property type="protein sequence ID" value="OMO64267.1"/>
    <property type="molecule type" value="Genomic_DNA"/>
</dbReference>
<keyword evidence="1" id="KW-1133">Transmembrane helix</keyword>
<keyword evidence="1" id="KW-0472">Membrane</keyword>
<dbReference type="STRING" id="93759.A0A1R3H1S6"/>
<sequence>MNAISALIPLFIMPVAVFVSLDNSVSYLLFVFFCNMLFMLEMLSIAFAGESDKALPEDVGKFGTMQSLWMPSCEVTLGACKTLAEKMPRLKVELISDSDQMEFTLDDDQKVEKMYLYRSVVGHREDAPEFVWIL</sequence>
<reference evidence="3" key="1">
    <citation type="submission" date="2013-09" db="EMBL/GenBank/DDBJ databases">
        <title>Corchorus olitorius genome sequencing.</title>
        <authorList>
            <person name="Alam M."/>
            <person name="Haque M.S."/>
            <person name="Islam M.S."/>
            <person name="Emdad E.M."/>
            <person name="Islam M.M."/>
            <person name="Ahmed B."/>
            <person name="Halim A."/>
            <person name="Hossen Q.M.M."/>
            <person name="Hossain M.Z."/>
            <person name="Ahmed R."/>
            <person name="Khan M.M."/>
            <person name="Islam R."/>
            <person name="Rashid M.M."/>
            <person name="Khan S.A."/>
            <person name="Rahman M.S."/>
            <person name="Alam M."/>
            <person name="Yahiya A.S."/>
            <person name="Khan M.S."/>
            <person name="Azam M.S."/>
            <person name="Haque T."/>
            <person name="Lashkar M.Z.H."/>
            <person name="Akhand A.I."/>
            <person name="Morshed G."/>
            <person name="Roy S."/>
            <person name="Uddin K.S."/>
            <person name="Rabeya T."/>
            <person name="Hossain A.S."/>
            <person name="Chowdhury A."/>
            <person name="Snigdha A.R."/>
            <person name="Mortoza M.S."/>
            <person name="Matin S.A."/>
            <person name="Hoque S.M.E."/>
            <person name="Islam M.K."/>
            <person name="Roy D.K."/>
            <person name="Haider R."/>
            <person name="Moosa M.M."/>
            <person name="Elias S.M."/>
            <person name="Hasan A.M."/>
            <person name="Jahan S."/>
            <person name="Shafiuddin M."/>
            <person name="Mahmood N."/>
            <person name="Shommy N.S."/>
        </authorList>
    </citation>
    <scope>NUCLEOTIDE SEQUENCE [LARGE SCALE GENOMIC DNA]</scope>
    <source>
        <strain evidence="3">cv. O-4</strain>
    </source>
</reference>
<dbReference type="Proteomes" id="UP000187203">
    <property type="component" value="Unassembled WGS sequence"/>
</dbReference>
<keyword evidence="1" id="KW-0812">Transmembrane</keyword>
<evidence type="ECO:0000313" key="2">
    <source>
        <dbReference type="EMBL" id="OMO64267.1"/>
    </source>
</evidence>
<accession>A0A1R3H1S6</accession>
<dbReference type="OrthoDB" id="1927576at2759"/>
<evidence type="ECO:0000313" key="3">
    <source>
        <dbReference type="Proteomes" id="UP000187203"/>
    </source>
</evidence>
<name>A0A1R3H1S6_9ROSI</name>
<dbReference type="Gene3D" id="3.80.10.10">
    <property type="entry name" value="Ribonuclease Inhibitor"/>
    <property type="match status" value="1"/>
</dbReference>
<proteinExistence type="predicted"/>
<organism evidence="2 3">
    <name type="scientific">Corchorus olitorius</name>
    <dbReference type="NCBI Taxonomy" id="93759"/>
    <lineage>
        <taxon>Eukaryota</taxon>
        <taxon>Viridiplantae</taxon>
        <taxon>Streptophyta</taxon>
        <taxon>Embryophyta</taxon>
        <taxon>Tracheophyta</taxon>
        <taxon>Spermatophyta</taxon>
        <taxon>Magnoliopsida</taxon>
        <taxon>eudicotyledons</taxon>
        <taxon>Gunneridae</taxon>
        <taxon>Pentapetalae</taxon>
        <taxon>rosids</taxon>
        <taxon>malvids</taxon>
        <taxon>Malvales</taxon>
        <taxon>Malvaceae</taxon>
        <taxon>Grewioideae</taxon>
        <taxon>Apeibeae</taxon>
        <taxon>Corchorus</taxon>
    </lineage>
</organism>
<dbReference type="InterPro" id="IPR032675">
    <property type="entry name" value="LRR_dom_sf"/>
</dbReference>
<dbReference type="AlphaFoldDB" id="A0A1R3H1S6"/>
<gene>
    <name evidence="2" type="ORF">COLO4_32088</name>
</gene>
<protein>
    <submittedName>
        <fullName evidence="2">Protein AUXIN SIGNALING F-BOX 3</fullName>
    </submittedName>
</protein>
<feature type="transmembrane region" description="Helical" evidence="1">
    <location>
        <begin position="28"/>
        <end position="48"/>
    </location>
</feature>